<dbReference type="EMBL" id="JANPWB010000009">
    <property type="protein sequence ID" value="KAJ1149436.1"/>
    <property type="molecule type" value="Genomic_DNA"/>
</dbReference>
<sequence>TFQGNDQYPWTPLTATSVLLRTQRVDTIDIDCSEVLLTQFGGGKTLLSLRATVPLCTA</sequence>
<feature type="non-terminal residue" evidence="1">
    <location>
        <position position="58"/>
    </location>
</feature>
<organism evidence="1 2">
    <name type="scientific">Pleurodeles waltl</name>
    <name type="common">Iberian ribbed newt</name>
    <dbReference type="NCBI Taxonomy" id="8319"/>
    <lineage>
        <taxon>Eukaryota</taxon>
        <taxon>Metazoa</taxon>
        <taxon>Chordata</taxon>
        <taxon>Craniata</taxon>
        <taxon>Vertebrata</taxon>
        <taxon>Euteleostomi</taxon>
        <taxon>Amphibia</taxon>
        <taxon>Batrachia</taxon>
        <taxon>Caudata</taxon>
        <taxon>Salamandroidea</taxon>
        <taxon>Salamandridae</taxon>
        <taxon>Pleurodelinae</taxon>
        <taxon>Pleurodeles</taxon>
    </lineage>
</organism>
<reference evidence="1" key="1">
    <citation type="journal article" date="2022" name="bioRxiv">
        <title>Sequencing and chromosome-scale assembly of the giantPleurodeles waltlgenome.</title>
        <authorList>
            <person name="Brown T."/>
            <person name="Elewa A."/>
            <person name="Iarovenko S."/>
            <person name="Subramanian E."/>
            <person name="Araus A.J."/>
            <person name="Petzold A."/>
            <person name="Susuki M."/>
            <person name="Suzuki K.-i.T."/>
            <person name="Hayashi T."/>
            <person name="Toyoda A."/>
            <person name="Oliveira C."/>
            <person name="Osipova E."/>
            <person name="Leigh N.D."/>
            <person name="Simon A."/>
            <person name="Yun M.H."/>
        </authorList>
    </citation>
    <scope>NUCLEOTIDE SEQUENCE</scope>
    <source>
        <strain evidence="1">20211129_DDA</strain>
        <tissue evidence="1">Liver</tissue>
    </source>
</reference>
<name>A0AAV7R9G0_PLEWA</name>
<gene>
    <name evidence="1" type="ORF">NDU88_002246</name>
</gene>
<dbReference type="Proteomes" id="UP001066276">
    <property type="component" value="Chromosome 5"/>
</dbReference>
<evidence type="ECO:0000313" key="1">
    <source>
        <dbReference type="EMBL" id="KAJ1149436.1"/>
    </source>
</evidence>
<feature type="non-terminal residue" evidence="1">
    <location>
        <position position="1"/>
    </location>
</feature>
<evidence type="ECO:0000313" key="2">
    <source>
        <dbReference type="Proteomes" id="UP001066276"/>
    </source>
</evidence>
<comment type="caution">
    <text evidence="1">The sequence shown here is derived from an EMBL/GenBank/DDBJ whole genome shotgun (WGS) entry which is preliminary data.</text>
</comment>
<proteinExistence type="predicted"/>
<protein>
    <submittedName>
        <fullName evidence="1">Uncharacterized protein</fullName>
    </submittedName>
</protein>
<accession>A0AAV7R9G0</accession>
<dbReference type="AlphaFoldDB" id="A0AAV7R9G0"/>
<keyword evidence="2" id="KW-1185">Reference proteome</keyword>